<evidence type="ECO:0000256" key="4">
    <source>
        <dbReference type="ARBA" id="ARBA00022801"/>
    </source>
</evidence>
<evidence type="ECO:0000256" key="7">
    <source>
        <dbReference type="ARBA" id="ARBA00023125"/>
    </source>
</evidence>
<dbReference type="GO" id="GO:0051607">
    <property type="term" value="P:defense response to virus"/>
    <property type="evidence" value="ECO:0007669"/>
    <property type="project" value="UniProtKB-UniRule"/>
</dbReference>
<evidence type="ECO:0000256" key="6">
    <source>
        <dbReference type="ARBA" id="ARBA00023118"/>
    </source>
</evidence>
<name>A0A841Z3C4_9LIST</name>
<comment type="cofactor">
    <cofactor evidence="10">
        <name>Mg(2+)</name>
        <dbReference type="ChEBI" id="CHEBI:18420"/>
    </cofactor>
    <cofactor evidence="10">
        <name>Mn(2+)</name>
        <dbReference type="ChEBI" id="CHEBI:29035"/>
    </cofactor>
</comment>
<feature type="binding site" evidence="10">
    <location>
        <position position="149"/>
    </location>
    <ligand>
        <name>Mn(2+)</name>
        <dbReference type="ChEBI" id="CHEBI:29035"/>
    </ligand>
</feature>
<dbReference type="EC" id="3.1.-.-" evidence="10"/>
<sequence length="304" mass="35145">MSWRTVLIKDGEYLKLKLDNVVIFKEDYEYVIPLSDISIIVLEGLQTTLTTRLLSALTKYNISLVICDHTHIPTGIYHAYNGHSRASKMLQKQLLWDDGVKGVIWTEIIKHKIKNQLEVLRLNEASPEAVEKLRTYIQEIQHYDITNREGHAAKVYFNALFGNEFSRQNDDFAINAALNYGYSIVRAQFARLTVAYGLVPMIGVFHKSEYNQFNLVDDLMEPFRPFVDSWVFQNMQDAKFLTFENRVALVDLLNKRAVYKKGNYTLGVIMEKYITDFIQFMETGDFSKLNNPVLKSFEGAKSEV</sequence>
<dbReference type="GO" id="GO:0046872">
    <property type="term" value="F:metal ion binding"/>
    <property type="evidence" value="ECO:0007669"/>
    <property type="project" value="UniProtKB-UniRule"/>
</dbReference>
<dbReference type="HAMAP" id="MF_01470">
    <property type="entry name" value="Cas1"/>
    <property type="match status" value="1"/>
</dbReference>
<dbReference type="InterPro" id="IPR002729">
    <property type="entry name" value="CRISPR-assoc_Cas1"/>
</dbReference>
<dbReference type="NCBIfam" id="TIGR00287">
    <property type="entry name" value="cas1"/>
    <property type="match status" value="1"/>
</dbReference>
<keyword evidence="3 10" id="KW-0255">Endonuclease</keyword>
<dbReference type="GO" id="GO:0043571">
    <property type="term" value="P:maintenance of CRISPR repeat elements"/>
    <property type="evidence" value="ECO:0007669"/>
    <property type="project" value="UniProtKB-UniRule"/>
</dbReference>
<evidence type="ECO:0000256" key="3">
    <source>
        <dbReference type="ARBA" id="ARBA00022759"/>
    </source>
</evidence>
<evidence type="ECO:0000256" key="9">
    <source>
        <dbReference type="ARBA" id="ARBA00038592"/>
    </source>
</evidence>
<evidence type="ECO:0000256" key="5">
    <source>
        <dbReference type="ARBA" id="ARBA00022842"/>
    </source>
</evidence>
<dbReference type="Gene3D" id="1.20.120.920">
    <property type="entry name" value="CRISPR-associated endonuclease Cas1, C-terminal domain"/>
    <property type="match status" value="1"/>
</dbReference>
<comment type="function">
    <text evidence="10">CRISPR (clustered regularly interspaced short palindromic repeat), is an adaptive immune system that provides protection against mobile genetic elements (viruses, transposable elements and conjugative plasmids). CRISPR clusters contain spacers, sequences complementary to antecedent mobile elements, and target invading nucleic acids. CRISPR clusters are transcribed and processed into CRISPR RNA (crRNA). Acts as a dsDNA endonuclease. Involved in the integration of spacer DNA into the CRISPR cassette.</text>
</comment>
<dbReference type="AlphaFoldDB" id="A0A841Z3C4"/>
<evidence type="ECO:0000313" key="11">
    <source>
        <dbReference type="EMBL" id="MBC1499794.1"/>
    </source>
</evidence>
<dbReference type="InterPro" id="IPR019855">
    <property type="entry name" value="CRISPR-assoc_Cas1_NMENI"/>
</dbReference>
<accession>A0A841Z3C4</accession>
<dbReference type="InterPro" id="IPR042211">
    <property type="entry name" value="CRISPR-assoc_Cas1_N"/>
</dbReference>
<feature type="binding site" evidence="10">
    <location>
        <position position="206"/>
    </location>
    <ligand>
        <name>Mn(2+)</name>
        <dbReference type="ChEBI" id="CHEBI:29035"/>
    </ligand>
</feature>
<proteinExistence type="inferred from homology"/>
<dbReference type="InterPro" id="IPR050646">
    <property type="entry name" value="Cas1"/>
</dbReference>
<comment type="subunit">
    <text evidence="9 10">Homodimer, forms a heterotetramer with a Cas2 homodimer.</text>
</comment>
<dbReference type="GO" id="GO:0016787">
    <property type="term" value="F:hydrolase activity"/>
    <property type="evidence" value="ECO:0007669"/>
    <property type="project" value="UniProtKB-KW"/>
</dbReference>
<dbReference type="Gene3D" id="3.100.10.20">
    <property type="entry name" value="CRISPR-associated endonuclease Cas1, N-terminal domain"/>
    <property type="match status" value="1"/>
</dbReference>
<comment type="caution">
    <text evidence="11">The sequence shown here is derived from an EMBL/GenBank/DDBJ whole genome shotgun (WGS) entry which is preliminary data.</text>
</comment>
<gene>
    <name evidence="10 11" type="primary">cas1</name>
    <name evidence="11" type="ORF">HB943_04195</name>
</gene>
<keyword evidence="4 10" id="KW-0378">Hydrolase</keyword>
<keyword evidence="7 10" id="KW-0238">DNA-binding</keyword>
<protein>
    <recommendedName>
        <fullName evidence="10">CRISPR-associated endonuclease Cas1</fullName>
        <ecNumber evidence="10">3.1.-.-</ecNumber>
    </recommendedName>
</protein>
<dbReference type="NCBIfam" id="TIGR03639">
    <property type="entry name" value="cas1_NMENI"/>
    <property type="match status" value="1"/>
</dbReference>
<dbReference type="Pfam" id="PF01867">
    <property type="entry name" value="Cas_Cas1"/>
    <property type="match status" value="1"/>
</dbReference>
<reference evidence="11 12" key="1">
    <citation type="submission" date="2020-03" db="EMBL/GenBank/DDBJ databases">
        <title>Soil Listeria distribution.</title>
        <authorList>
            <person name="Liao J."/>
            <person name="Wiedmann M."/>
        </authorList>
    </citation>
    <scope>NUCLEOTIDE SEQUENCE [LARGE SCALE GENOMIC DNA]</scope>
    <source>
        <strain evidence="11 12">FSL L7-1523</strain>
    </source>
</reference>
<dbReference type="RefSeq" id="WP_185424800.1">
    <property type="nucleotide sequence ID" value="NZ_JAARRL010000004.1"/>
</dbReference>
<evidence type="ECO:0000256" key="8">
    <source>
        <dbReference type="ARBA" id="ARBA00023211"/>
    </source>
</evidence>
<evidence type="ECO:0000256" key="2">
    <source>
        <dbReference type="ARBA" id="ARBA00022723"/>
    </source>
</evidence>
<dbReference type="GO" id="GO:0003677">
    <property type="term" value="F:DNA binding"/>
    <property type="evidence" value="ECO:0007669"/>
    <property type="project" value="UniProtKB-KW"/>
</dbReference>
<feature type="binding site" evidence="10">
    <location>
        <position position="221"/>
    </location>
    <ligand>
        <name>Mn(2+)</name>
        <dbReference type="ChEBI" id="CHEBI:29035"/>
    </ligand>
</feature>
<dbReference type="PANTHER" id="PTHR34353:SF2">
    <property type="entry name" value="CRISPR-ASSOCIATED ENDONUCLEASE CAS1 1"/>
    <property type="match status" value="1"/>
</dbReference>
<evidence type="ECO:0000256" key="1">
    <source>
        <dbReference type="ARBA" id="ARBA00022722"/>
    </source>
</evidence>
<keyword evidence="1 10" id="KW-0540">Nuclease</keyword>
<keyword evidence="8 10" id="KW-0464">Manganese</keyword>
<dbReference type="EMBL" id="JAARRL010000004">
    <property type="protein sequence ID" value="MBC1499794.1"/>
    <property type="molecule type" value="Genomic_DNA"/>
</dbReference>
<keyword evidence="2 10" id="KW-0479">Metal-binding</keyword>
<keyword evidence="5 10" id="KW-0460">Magnesium</keyword>
<dbReference type="Proteomes" id="UP000564536">
    <property type="component" value="Unassembled WGS sequence"/>
</dbReference>
<keyword evidence="6 10" id="KW-0051">Antiviral defense</keyword>
<evidence type="ECO:0000256" key="10">
    <source>
        <dbReference type="HAMAP-Rule" id="MF_01470"/>
    </source>
</evidence>
<dbReference type="GO" id="GO:0004520">
    <property type="term" value="F:DNA endonuclease activity"/>
    <property type="evidence" value="ECO:0007669"/>
    <property type="project" value="InterPro"/>
</dbReference>
<evidence type="ECO:0000313" key="12">
    <source>
        <dbReference type="Proteomes" id="UP000564536"/>
    </source>
</evidence>
<comment type="similarity">
    <text evidence="10">Belongs to the CRISPR-associated endonuclease Cas1 family.</text>
</comment>
<dbReference type="InterPro" id="IPR042206">
    <property type="entry name" value="CRISPR-assoc_Cas1_C"/>
</dbReference>
<organism evidence="11 12">
    <name type="scientific">Listeria weihenstephanensis</name>
    <dbReference type="NCBI Taxonomy" id="1006155"/>
    <lineage>
        <taxon>Bacteria</taxon>
        <taxon>Bacillati</taxon>
        <taxon>Bacillota</taxon>
        <taxon>Bacilli</taxon>
        <taxon>Bacillales</taxon>
        <taxon>Listeriaceae</taxon>
        <taxon>Listeria</taxon>
    </lineage>
</organism>
<dbReference type="PANTHER" id="PTHR34353">
    <property type="entry name" value="CRISPR-ASSOCIATED ENDONUCLEASE CAS1 1"/>
    <property type="match status" value="1"/>
</dbReference>